<keyword evidence="3" id="KW-0274">FAD</keyword>
<dbReference type="PANTHER" id="PTHR46056:SF12">
    <property type="entry name" value="LONG-CHAIN-ALCOHOL OXIDASE"/>
    <property type="match status" value="1"/>
</dbReference>
<accession>A0ABN0QTN5</accession>
<evidence type="ECO:0000259" key="6">
    <source>
        <dbReference type="PROSITE" id="PS00624"/>
    </source>
</evidence>
<dbReference type="Pfam" id="PF05199">
    <property type="entry name" value="GMC_oxred_C"/>
    <property type="match status" value="1"/>
</dbReference>
<dbReference type="Proteomes" id="UP000020681">
    <property type="component" value="Unassembled WGS sequence"/>
</dbReference>
<dbReference type="InterPro" id="IPR036188">
    <property type="entry name" value="FAD/NAD-bd_sf"/>
</dbReference>
<sequence>MAALADTVVPSLDRSDDPTRFWSLGGSDLHADVAVGFTVVELPEQQRAGMLALLDGLHAQGFVAASQSARERLIGDFAQLGPQPAAAMNALVSLTLAVAYAGPDPQTASNPMWEGFGYPGAPRIESGGDEAPVPFVPDGPSSAPMSVWSGRGRGGLIAGVLAQAGLDVVVLEAGGNFNEPDFSGLELPAFQQMFWRGGPTPTADFNVTLLAGATLGGGPTINWSNCLRTPAQVREQWAQEFGLKDVDGPEFDRHLDAVWERLGVNPDCSDLNGPHERMRDGAQELGWSFKTLFRNADPAAYSPDTAGYIGLGDRSGAKLDVRRTYLRDAVHSGARVIARCRAERVLTRDGRATGVQASFVDPRTGASVPLQVNAPRVVVACGSLESPALLLRSGIGGPAVGRYLHLHPVVAMLALHDEPQQPWWGGPMTALVDEFSDIEDGYGFLIEGAQWATSIIAGGMARATFEEHKETMARLGNAAWLIGLARDRGHGTVTIDDAGEAVVHYDLTDELDMRIAHQSIEAQIRIHAAGGAREIVSFAATGARWRAGDDLEAFIAEMQRIPLGAGGHRLFSAHQMSSCRMGSDPATSVANEWGELHDTPGVFIGDASALPSASGANPMISTMALAHRTAEAIAAIAVPGGATPDVDNHGSSGLTDISPELRPRTNGKAGVRLQRRGGQR</sequence>
<proteinExistence type="inferred from homology"/>
<name>A0ABN0QTN5_MYCUL</name>
<dbReference type="EMBL" id="JAOL01000150">
    <property type="protein sequence ID" value="EUA88017.1"/>
    <property type="molecule type" value="Genomic_DNA"/>
</dbReference>
<evidence type="ECO:0000256" key="5">
    <source>
        <dbReference type="SAM" id="MobiDB-lite"/>
    </source>
</evidence>
<dbReference type="PROSITE" id="PS00624">
    <property type="entry name" value="GMC_OXRED_2"/>
    <property type="match status" value="1"/>
</dbReference>
<protein>
    <submittedName>
        <fullName evidence="7">GMC oxidoreductase family protein</fullName>
    </submittedName>
</protein>
<evidence type="ECO:0000256" key="1">
    <source>
        <dbReference type="ARBA" id="ARBA00010790"/>
    </source>
</evidence>
<comment type="caution">
    <text evidence="7">The sequence shown here is derived from an EMBL/GenBank/DDBJ whole genome shotgun (WGS) entry which is preliminary data.</text>
</comment>
<dbReference type="SUPFAM" id="SSF51905">
    <property type="entry name" value="FAD/NAD(P)-binding domain"/>
    <property type="match status" value="1"/>
</dbReference>
<keyword evidence="2" id="KW-0285">Flavoprotein</keyword>
<dbReference type="PANTHER" id="PTHR46056">
    <property type="entry name" value="LONG-CHAIN-ALCOHOL OXIDASE"/>
    <property type="match status" value="1"/>
</dbReference>
<evidence type="ECO:0000256" key="2">
    <source>
        <dbReference type="ARBA" id="ARBA00022630"/>
    </source>
</evidence>
<comment type="similarity">
    <text evidence="1">Belongs to the GMC oxidoreductase family.</text>
</comment>
<keyword evidence="4" id="KW-0560">Oxidoreductase</keyword>
<evidence type="ECO:0000256" key="3">
    <source>
        <dbReference type="ARBA" id="ARBA00022827"/>
    </source>
</evidence>
<gene>
    <name evidence="7" type="ORF">I551_5515</name>
</gene>
<evidence type="ECO:0000313" key="8">
    <source>
        <dbReference type="Proteomes" id="UP000020681"/>
    </source>
</evidence>
<dbReference type="Pfam" id="PF00732">
    <property type="entry name" value="GMC_oxred_N"/>
    <property type="match status" value="1"/>
</dbReference>
<keyword evidence="8" id="KW-1185">Reference proteome</keyword>
<evidence type="ECO:0000256" key="4">
    <source>
        <dbReference type="ARBA" id="ARBA00023002"/>
    </source>
</evidence>
<organism evidence="7 8">
    <name type="scientific">Mycobacterium ulcerans str. Harvey</name>
    <dbReference type="NCBI Taxonomy" id="1299332"/>
    <lineage>
        <taxon>Bacteria</taxon>
        <taxon>Bacillati</taxon>
        <taxon>Actinomycetota</taxon>
        <taxon>Actinomycetes</taxon>
        <taxon>Mycobacteriales</taxon>
        <taxon>Mycobacteriaceae</taxon>
        <taxon>Mycobacterium</taxon>
        <taxon>Mycobacterium ulcerans group</taxon>
    </lineage>
</organism>
<reference evidence="7 8" key="1">
    <citation type="submission" date="2014-01" db="EMBL/GenBank/DDBJ databases">
        <authorList>
            <person name="Dobos K."/>
            <person name="Lenaerts A."/>
            <person name="Ordway D."/>
            <person name="DeGroote M.A."/>
            <person name="Parker T."/>
            <person name="Sizemore C."/>
            <person name="Tallon L.J."/>
            <person name="Sadzewicz L.K."/>
            <person name="Sengamalay N."/>
            <person name="Fraser C.M."/>
            <person name="Hine E."/>
            <person name="Shefchek K.A."/>
            <person name="Das S.P."/>
            <person name="Tettelin H."/>
        </authorList>
    </citation>
    <scope>NUCLEOTIDE SEQUENCE [LARGE SCALE GENOMIC DNA]</scope>
    <source>
        <strain evidence="7 8">Harvey</strain>
    </source>
</reference>
<evidence type="ECO:0000313" key="7">
    <source>
        <dbReference type="EMBL" id="EUA88017.1"/>
    </source>
</evidence>
<dbReference type="InterPro" id="IPR000172">
    <property type="entry name" value="GMC_OxRdtase_N"/>
</dbReference>
<dbReference type="Gene3D" id="3.50.50.60">
    <property type="entry name" value="FAD/NAD(P)-binding domain"/>
    <property type="match status" value="2"/>
</dbReference>
<dbReference type="InterPro" id="IPR007867">
    <property type="entry name" value="GMC_OxRtase_C"/>
</dbReference>
<feature type="region of interest" description="Disordered" evidence="5">
    <location>
        <begin position="644"/>
        <end position="680"/>
    </location>
</feature>
<feature type="domain" description="Glucose-methanol-choline oxidoreductase N-terminal" evidence="6">
    <location>
        <begin position="382"/>
        <end position="396"/>
    </location>
</feature>